<dbReference type="SMART" id="SM00256">
    <property type="entry name" value="FBOX"/>
    <property type="match status" value="1"/>
</dbReference>
<evidence type="ECO:0000313" key="1">
    <source>
        <dbReference type="EMBL" id="KAF2283097.1"/>
    </source>
</evidence>
<dbReference type="InterPro" id="IPR001810">
    <property type="entry name" value="F-box_dom"/>
</dbReference>
<evidence type="ECO:0000313" key="2">
    <source>
        <dbReference type="Proteomes" id="UP000467840"/>
    </source>
</evidence>
<dbReference type="Pfam" id="PF00646">
    <property type="entry name" value="F-box"/>
    <property type="match status" value="1"/>
</dbReference>
<dbReference type="PANTHER" id="PTHR31672:SF10">
    <property type="entry name" value="F-BOX DOMAIN-CONTAINING PROTEIN"/>
    <property type="match status" value="1"/>
</dbReference>
<dbReference type="InterPro" id="IPR013187">
    <property type="entry name" value="F-box-assoc_dom_typ3"/>
</dbReference>
<reference evidence="1 2" key="1">
    <citation type="journal article" date="2020" name="Mol. Plant">
        <title>The Chromosome-Based Rubber Tree Genome Provides New Insights into Spurge Genome Evolution and Rubber Biosynthesis.</title>
        <authorList>
            <person name="Liu J."/>
            <person name="Shi C."/>
            <person name="Shi C.C."/>
            <person name="Li W."/>
            <person name="Zhang Q.J."/>
            <person name="Zhang Y."/>
            <person name="Li K."/>
            <person name="Lu H.F."/>
            <person name="Shi C."/>
            <person name="Zhu S.T."/>
            <person name="Xiao Z.Y."/>
            <person name="Nan H."/>
            <person name="Yue Y."/>
            <person name="Zhu X.G."/>
            <person name="Wu Y."/>
            <person name="Hong X.N."/>
            <person name="Fan G.Y."/>
            <person name="Tong Y."/>
            <person name="Zhang D."/>
            <person name="Mao C.L."/>
            <person name="Liu Y.L."/>
            <person name="Hao S.J."/>
            <person name="Liu W.Q."/>
            <person name="Lv M.Q."/>
            <person name="Zhang H.B."/>
            <person name="Liu Y."/>
            <person name="Hu-Tang G.R."/>
            <person name="Wang J.P."/>
            <person name="Wang J.H."/>
            <person name="Sun Y.H."/>
            <person name="Ni S.B."/>
            <person name="Chen W.B."/>
            <person name="Zhang X.C."/>
            <person name="Jiao Y.N."/>
            <person name="Eichler E.E."/>
            <person name="Li G.H."/>
            <person name="Liu X."/>
            <person name="Gao L.Z."/>
        </authorList>
    </citation>
    <scope>NUCLEOTIDE SEQUENCE [LARGE SCALE GENOMIC DNA]</scope>
    <source>
        <strain evidence="2">cv. GT1</strain>
        <tissue evidence="1">Leaf</tissue>
    </source>
</reference>
<proteinExistence type="predicted"/>
<dbReference type="AlphaFoldDB" id="A0A6A6K374"/>
<accession>A0A6A6K374</accession>
<sequence length="386" mass="44478">MDCYISKLSNDIVESIFFKLPTAALSQCRAVCKSWRNIISDPDFIKLHSSSCFSLLLLMETVTKGLTIRTSTDEIFQQTKKMELFCLEFLAGSCHLGSLPWLGPLLFVNSCNGLLCLRQQFPGILIINPSKGECVTLPCRNRWCWDLTDGVLGFCLKSKRYKAIEISCRFGKSGRYWEAYVYTLGTADFWRSIGAAPSYEGIYRRDFSKVFANGYLYWLDNSRERFGEVLSFDFEREKFGSLSLPCVDIWEGIGDFGDSIYACKYGKYDDDYVLEIWLMKEYGVKESWAKLLVLKYHRDCGSFFHLEVIKALENGDLLLYNGFDFVLYNRGNNKYTRLDIPQEVQLHFDGKRLDLIVPNNPNVASLKDVVVGDNLKFFKLKYKTMI</sequence>
<dbReference type="InterPro" id="IPR036047">
    <property type="entry name" value="F-box-like_dom_sf"/>
</dbReference>
<gene>
    <name evidence="1" type="ORF">GH714_043420</name>
</gene>
<dbReference type="SUPFAM" id="SSF81383">
    <property type="entry name" value="F-box domain"/>
    <property type="match status" value="1"/>
</dbReference>
<organism evidence="1 2">
    <name type="scientific">Hevea brasiliensis</name>
    <name type="common">Para rubber tree</name>
    <name type="synonym">Siphonia brasiliensis</name>
    <dbReference type="NCBI Taxonomy" id="3981"/>
    <lineage>
        <taxon>Eukaryota</taxon>
        <taxon>Viridiplantae</taxon>
        <taxon>Streptophyta</taxon>
        <taxon>Embryophyta</taxon>
        <taxon>Tracheophyta</taxon>
        <taxon>Spermatophyta</taxon>
        <taxon>Magnoliopsida</taxon>
        <taxon>eudicotyledons</taxon>
        <taxon>Gunneridae</taxon>
        <taxon>Pentapetalae</taxon>
        <taxon>rosids</taxon>
        <taxon>fabids</taxon>
        <taxon>Malpighiales</taxon>
        <taxon>Euphorbiaceae</taxon>
        <taxon>Crotonoideae</taxon>
        <taxon>Micrandreae</taxon>
        <taxon>Hevea</taxon>
    </lineage>
</organism>
<keyword evidence="2" id="KW-1185">Reference proteome</keyword>
<dbReference type="OrthoDB" id="852051at2759"/>
<dbReference type="InterPro" id="IPR017451">
    <property type="entry name" value="F-box-assoc_interact_dom"/>
</dbReference>
<dbReference type="Proteomes" id="UP000467840">
    <property type="component" value="Unassembled WGS sequence"/>
</dbReference>
<protein>
    <submittedName>
        <fullName evidence="1">Uncharacterized protein</fullName>
    </submittedName>
</protein>
<dbReference type="NCBIfam" id="TIGR01640">
    <property type="entry name" value="F_box_assoc_1"/>
    <property type="match status" value="1"/>
</dbReference>
<comment type="caution">
    <text evidence="1">The sequence shown here is derived from an EMBL/GenBank/DDBJ whole genome shotgun (WGS) entry which is preliminary data.</text>
</comment>
<dbReference type="EMBL" id="JAAGAX010000020">
    <property type="protein sequence ID" value="KAF2283097.1"/>
    <property type="molecule type" value="Genomic_DNA"/>
</dbReference>
<name>A0A6A6K374_HEVBR</name>
<dbReference type="PANTHER" id="PTHR31672">
    <property type="entry name" value="BNACNNG10540D PROTEIN"/>
    <property type="match status" value="1"/>
</dbReference>
<dbReference type="Gene3D" id="1.20.1280.50">
    <property type="match status" value="1"/>
</dbReference>
<dbReference type="Pfam" id="PF08268">
    <property type="entry name" value="FBA_3"/>
    <property type="match status" value="1"/>
</dbReference>
<dbReference type="InterPro" id="IPR050796">
    <property type="entry name" value="SCF_F-box_component"/>
</dbReference>